<evidence type="ECO:0000256" key="1">
    <source>
        <dbReference type="ARBA" id="ARBA00008831"/>
    </source>
</evidence>
<dbReference type="Pfam" id="PF22700">
    <property type="entry name" value="MVD-like_N"/>
    <property type="match status" value="1"/>
</dbReference>
<sequence length="327" mass="35122">MSNLTATAVANANIAFIKYWGNRDAALRLPSNGSISMNLGGLQTRTTVYFDSSLTADTLTLNGQRATGPALERVSAFLDHFRHRAGVQTHARVESENNFPMGAGIASSASAFAALALAAASALDLNLSESQLSRLARLGSGSACRSVPGGFVEWHMGDSEAGSFAETIAPPSHWPLVDVIAVVQEHHKEVGSFQGQQLAHTSPFQQARVESAEERLQICRAAIQQRDFDALARVVELDSNMLHAVMCTSTPPLLYWQPISLQLMKEVIHLREQGLPVCYTLDAGPNVHILCEPSAVSSLRERLVQIPGILTILTAHPGGPARLVKST</sequence>
<comment type="caution">
    <text evidence="10">The sequence shown here is derived from an EMBL/GenBank/DDBJ whole genome shotgun (WGS) entry which is preliminary data.</text>
</comment>
<evidence type="ECO:0000313" key="11">
    <source>
        <dbReference type="Proteomes" id="UP000050417"/>
    </source>
</evidence>
<dbReference type="InterPro" id="IPR041431">
    <property type="entry name" value="Mvd1_C"/>
</dbReference>
<dbReference type="Proteomes" id="UP000050417">
    <property type="component" value="Unassembled WGS sequence"/>
</dbReference>
<gene>
    <name evidence="10" type="ORF">ADN00_01255</name>
</gene>
<comment type="similarity">
    <text evidence="1">Belongs to the diphosphomevalonate decarboxylase family.</text>
</comment>
<dbReference type="Gene3D" id="3.30.70.890">
    <property type="entry name" value="GHMP kinase, C-terminal domain"/>
    <property type="match status" value="1"/>
</dbReference>
<dbReference type="PANTHER" id="PTHR10977">
    <property type="entry name" value="DIPHOSPHOMEVALONATE DECARBOXYLASE"/>
    <property type="match status" value="1"/>
</dbReference>
<dbReference type="InterPro" id="IPR053859">
    <property type="entry name" value="MVD-like_N"/>
</dbReference>
<dbReference type="InterPro" id="IPR020568">
    <property type="entry name" value="Ribosomal_Su5_D2-typ_SF"/>
</dbReference>
<dbReference type="PANTHER" id="PTHR10977:SF3">
    <property type="entry name" value="DIPHOSPHOMEVALONATE DECARBOXYLASE"/>
    <property type="match status" value="1"/>
</dbReference>
<dbReference type="GO" id="GO:0005524">
    <property type="term" value="F:ATP binding"/>
    <property type="evidence" value="ECO:0007669"/>
    <property type="project" value="UniProtKB-KW"/>
</dbReference>
<evidence type="ECO:0000259" key="8">
    <source>
        <dbReference type="Pfam" id="PF18376"/>
    </source>
</evidence>
<dbReference type="GO" id="GO:0019287">
    <property type="term" value="P:isopentenyl diphosphate biosynthetic process, mevalonate pathway"/>
    <property type="evidence" value="ECO:0007669"/>
    <property type="project" value="InterPro"/>
</dbReference>
<dbReference type="PATRIC" id="fig|1134406.4.peg.1999"/>
<evidence type="ECO:0000256" key="7">
    <source>
        <dbReference type="ARBA" id="ARBA00023239"/>
    </source>
</evidence>
<keyword evidence="7" id="KW-0456">Lyase</keyword>
<protein>
    <recommendedName>
        <fullName evidence="2">diphosphomevalonate decarboxylase</fullName>
        <ecNumber evidence="2">4.1.1.33</ecNumber>
    </recommendedName>
</protein>
<keyword evidence="4" id="KW-0547">Nucleotide-binding</keyword>
<evidence type="ECO:0000256" key="6">
    <source>
        <dbReference type="ARBA" id="ARBA00023098"/>
    </source>
</evidence>
<organism evidence="10 11">
    <name type="scientific">Ornatilinea apprima</name>
    <dbReference type="NCBI Taxonomy" id="1134406"/>
    <lineage>
        <taxon>Bacteria</taxon>
        <taxon>Bacillati</taxon>
        <taxon>Chloroflexota</taxon>
        <taxon>Anaerolineae</taxon>
        <taxon>Anaerolineales</taxon>
        <taxon>Anaerolineaceae</taxon>
        <taxon>Ornatilinea</taxon>
    </lineage>
</organism>
<dbReference type="InterPro" id="IPR036554">
    <property type="entry name" value="GHMP_kinase_C_sf"/>
</dbReference>
<keyword evidence="6" id="KW-0443">Lipid metabolism</keyword>
<feature type="domain" description="Mvd1 C-terminal" evidence="8">
    <location>
        <begin position="179"/>
        <end position="305"/>
    </location>
</feature>
<keyword evidence="5" id="KW-0067">ATP-binding</keyword>
<dbReference type="InterPro" id="IPR029765">
    <property type="entry name" value="Mev_diP_decarb"/>
</dbReference>
<dbReference type="STRING" id="1134406.ADN00_01255"/>
<dbReference type="RefSeq" id="WP_075061147.1">
    <property type="nucleotide sequence ID" value="NZ_LGCL01000003.1"/>
</dbReference>
<dbReference type="Gene3D" id="3.30.230.10">
    <property type="match status" value="1"/>
</dbReference>
<evidence type="ECO:0000256" key="3">
    <source>
        <dbReference type="ARBA" id="ARBA00022516"/>
    </source>
</evidence>
<dbReference type="Pfam" id="PF18376">
    <property type="entry name" value="MDD_C"/>
    <property type="match status" value="1"/>
</dbReference>
<evidence type="ECO:0000256" key="2">
    <source>
        <dbReference type="ARBA" id="ARBA00012296"/>
    </source>
</evidence>
<reference evidence="10 11" key="1">
    <citation type="submission" date="2015-07" db="EMBL/GenBank/DDBJ databases">
        <title>Genome sequence of Ornatilinea apprima DSM 23815.</title>
        <authorList>
            <person name="Hemp J."/>
            <person name="Ward L.M."/>
            <person name="Pace L.A."/>
            <person name="Fischer W.W."/>
        </authorList>
    </citation>
    <scope>NUCLEOTIDE SEQUENCE [LARGE SCALE GENOMIC DNA]</scope>
    <source>
        <strain evidence="10 11">P3M-1</strain>
    </source>
</reference>
<dbReference type="SUPFAM" id="SSF54211">
    <property type="entry name" value="Ribosomal protein S5 domain 2-like"/>
    <property type="match status" value="1"/>
</dbReference>
<evidence type="ECO:0000256" key="4">
    <source>
        <dbReference type="ARBA" id="ARBA00022741"/>
    </source>
</evidence>
<dbReference type="SUPFAM" id="SSF55060">
    <property type="entry name" value="GHMP Kinase, C-terminal domain"/>
    <property type="match status" value="1"/>
</dbReference>
<dbReference type="GO" id="GO:0004163">
    <property type="term" value="F:diphosphomevalonate decarboxylase activity"/>
    <property type="evidence" value="ECO:0007669"/>
    <property type="project" value="UniProtKB-EC"/>
</dbReference>
<dbReference type="AlphaFoldDB" id="A0A0P6YF97"/>
<evidence type="ECO:0000256" key="5">
    <source>
        <dbReference type="ARBA" id="ARBA00022840"/>
    </source>
</evidence>
<evidence type="ECO:0000313" key="10">
    <source>
        <dbReference type="EMBL" id="KPL80844.1"/>
    </source>
</evidence>
<dbReference type="EMBL" id="LGCL01000003">
    <property type="protein sequence ID" value="KPL80844.1"/>
    <property type="molecule type" value="Genomic_DNA"/>
</dbReference>
<dbReference type="InterPro" id="IPR014721">
    <property type="entry name" value="Ribsml_uS5_D2-typ_fold_subgr"/>
</dbReference>
<dbReference type="PIRSF" id="PIRSF015950">
    <property type="entry name" value="Mev_P_decrbx"/>
    <property type="match status" value="1"/>
</dbReference>
<keyword evidence="3" id="KW-0444">Lipid biosynthesis</keyword>
<accession>A0A0P6YF97</accession>
<dbReference type="EC" id="4.1.1.33" evidence="2"/>
<evidence type="ECO:0000259" key="9">
    <source>
        <dbReference type="Pfam" id="PF22700"/>
    </source>
</evidence>
<dbReference type="GO" id="GO:0005829">
    <property type="term" value="C:cytosol"/>
    <property type="evidence" value="ECO:0007669"/>
    <property type="project" value="InterPro"/>
</dbReference>
<dbReference type="NCBIfam" id="TIGR01240">
    <property type="entry name" value="mevDPdecarb"/>
    <property type="match status" value="1"/>
</dbReference>
<name>A0A0P6YF97_9CHLR</name>
<dbReference type="InterPro" id="IPR005935">
    <property type="entry name" value="Mev_decarb"/>
</dbReference>
<dbReference type="OrthoDB" id="5498344at2"/>
<proteinExistence type="inferred from homology"/>
<keyword evidence="11" id="KW-1185">Reference proteome</keyword>
<feature type="domain" description="Diphosphomevalonate decarboxylase-like N-terminal" evidence="9">
    <location>
        <begin position="10"/>
        <end position="165"/>
    </location>
</feature>
<dbReference type="FunFam" id="3.30.230.10:FF:000072">
    <property type="entry name" value="Diphosphomevalonate decarboxylase"/>
    <property type="match status" value="1"/>
</dbReference>